<dbReference type="OrthoDB" id="5960226at2759"/>
<organism evidence="3 4">
    <name type="scientific">Drosophila albomicans</name>
    <name type="common">Fruit fly</name>
    <dbReference type="NCBI Taxonomy" id="7291"/>
    <lineage>
        <taxon>Eukaryota</taxon>
        <taxon>Metazoa</taxon>
        <taxon>Ecdysozoa</taxon>
        <taxon>Arthropoda</taxon>
        <taxon>Hexapoda</taxon>
        <taxon>Insecta</taxon>
        <taxon>Pterygota</taxon>
        <taxon>Neoptera</taxon>
        <taxon>Endopterygota</taxon>
        <taxon>Diptera</taxon>
        <taxon>Brachycera</taxon>
        <taxon>Muscomorpha</taxon>
        <taxon>Ephydroidea</taxon>
        <taxon>Drosophilidae</taxon>
        <taxon>Drosophila</taxon>
    </lineage>
</organism>
<evidence type="ECO:0000313" key="3">
    <source>
        <dbReference type="Proteomes" id="UP000515160"/>
    </source>
</evidence>
<dbReference type="Pfam" id="PF15749">
    <property type="entry name" value="MRNIP"/>
    <property type="match status" value="1"/>
</dbReference>
<dbReference type="InterPro" id="IPR049472">
    <property type="entry name" value="MRNIP_N"/>
</dbReference>
<reference evidence="4" key="1">
    <citation type="submission" date="2025-08" db="UniProtKB">
        <authorList>
            <consortium name="RefSeq"/>
        </authorList>
    </citation>
    <scope>IDENTIFICATION</scope>
    <source>
        <strain evidence="4">15112-1751.03</strain>
        <tissue evidence="4">Whole Adult</tissue>
    </source>
</reference>
<evidence type="ECO:0000313" key="4">
    <source>
        <dbReference type="RefSeq" id="XP_034102245.1"/>
    </source>
</evidence>
<dbReference type="PANTHER" id="PTHR15863">
    <property type="entry name" value="MRN COMPLEX-INTERACTING PROTEIN"/>
    <property type="match status" value="1"/>
</dbReference>
<dbReference type="InterPro" id="IPR032739">
    <property type="entry name" value="MRNIP"/>
</dbReference>
<dbReference type="GO" id="GO:0005634">
    <property type="term" value="C:nucleus"/>
    <property type="evidence" value="ECO:0007669"/>
    <property type="project" value="TreeGrafter"/>
</dbReference>
<dbReference type="GO" id="GO:0003682">
    <property type="term" value="F:chromatin binding"/>
    <property type="evidence" value="ECO:0007669"/>
    <property type="project" value="TreeGrafter"/>
</dbReference>
<dbReference type="GeneID" id="117566806"/>
<sequence>MSQQIRVLQCKDCDLYQVDIVKKSNKWECKVCRQKQVVLREFFRGTGAECRLKVQELNLEHGQKRHAQQQRQILDAQDAELDTEVLPAQRTSKWAAFVDKPTEQASRNDSMSSQPANRPSKLAAYVDEPLNQLPKVDRRTNNKLTKGSSKWTAFVDEQEAPQMRRKSSVISLDSDEVEFSSAKSRSSGSNKRRSEDNSSANIKPFSKWQKFL</sequence>
<proteinExistence type="predicted"/>
<feature type="domain" description="MRN complex-interacting protein N-terminal" evidence="2">
    <location>
        <begin position="7"/>
        <end position="84"/>
    </location>
</feature>
<gene>
    <name evidence="4" type="primary">LOC117566806</name>
</gene>
<dbReference type="Proteomes" id="UP000515160">
    <property type="component" value="Chromosome 3"/>
</dbReference>
<feature type="compositionally biased region" description="Low complexity" evidence="1">
    <location>
        <begin position="180"/>
        <end position="189"/>
    </location>
</feature>
<name>A0A6P8WUZ2_DROAB</name>
<feature type="compositionally biased region" description="Polar residues" evidence="1">
    <location>
        <begin position="142"/>
        <end position="151"/>
    </location>
</feature>
<dbReference type="GO" id="GO:0007095">
    <property type="term" value="P:mitotic G2 DNA damage checkpoint signaling"/>
    <property type="evidence" value="ECO:0007669"/>
    <property type="project" value="TreeGrafter"/>
</dbReference>
<keyword evidence="3" id="KW-1185">Reference proteome</keyword>
<accession>A0A6P8WUZ2</accession>
<evidence type="ECO:0000259" key="2">
    <source>
        <dbReference type="Pfam" id="PF15749"/>
    </source>
</evidence>
<dbReference type="PANTHER" id="PTHR15863:SF2">
    <property type="entry name" value="MRN COMPLEX-INTERACTING PROTEIN"/>
    <property type="match status" value="1"/>
</dbReference>
<dbReference type="RefSeq" id="XP_034102245.1">
    <property type="nucleotide sequence ID" value="XM_034246354.2"/>
</dbReference>
<protein>
    <submittedName>
        <fullName evidence="4">MRN complex-interacting protein isoform X1</fullName>
    </submittedName>
</protein>
<feature type="region of interest" description="Disordered" evidence="1">
    <location>
        <begin position="126"/>
        <end position="212"/>
    </location>
</feature>
<dbReference type="AlphaFoldDB" id="A0A6P8WUZ2"/>
<evidence type="ECO:0000256" key="1">
    <source>
        <dbReference type="SAM" id="MobiDB-lite"/>
    </source>
</evidence>